<sequence length="305" mass="34441">MAAQNHIQITIPKDQDNQNQAPEEDFDYPQRSQWLRGAVLGANDGVISTACLMMVVGAVQKDVNAMILTGFVWLFVGACSMAIGEFVSVYSHVQQEEDGHTNPFLAAIASAVAFSLGGIIPILAAGFISNHKLRLVLIVFAVILGIVSIWMNWSFFGQNSYGEILCKSFNWWLNGYGHYLLADQTDRLWHGDYSWISKRYIIRIDMGEGKGSSIRKISAGTQVLIVHGGSAKECCPQRKAEKKRKYYRFQLDMTDYLLAQARETRHQVDIHQNICIQLGLLTLQLHQKESKFNQLPSKRYCEHQI</sequence>
<evidence type="ECO:0000256" key="8">
    <source>
        <dbReference type="ARBA" id="ARBA00044464"/>
    </source>
</evidence>
<feature type="transmembrane region" description="Helical" evidence="10">
    <location>
        <begin position="135"/>
        <end position="156"/>
    </location>
</feature>
<feature type="transmembrane region" description="Helical" evidence="10">
    <location>
        <begin position="63"/>
        <end position="84"/>
    </location>
</feature>
<organism evidence="11 12">
    <name type="scientific">Solanum pennellii</name>
    <name type="common">Tomato</name>
    <name type="synonym">Lycopersicon pennellii</name>
    <dbReference type="NCBI Taxonomy" id="28526"/>
    <lineage>
        <taxon>Eukaryota</taxon>
        <taxon>Viridiplantae</taxon>
        <taxon>Streptophyta</taxon>
        <taxon>Embryophyta</taxon>
        <taxon>Tracheophyta</taxon>
        <taxon>Spermatophyta</taxon>
        <taxon>Magnoliopsida</taxon>
        <taxon>eudicotyledons</taxon>
        <taxon>Gunneridae</taxon>
        <taxon>Pentapetalae</taxon>
        <taxon>asterids</taxon>
        <taxon>lamiids</taxon>
        <taxon>Solanales</taxon>
        <taxon>Solanaceae</taxon>
        <taxon>Solanoideae</taxon>
        <taxon>Solaneae</taxon>
        <taxon>Solanum</taxon>
        <taxon>Solanum subgen. Lycopersicon</taxon>
    </lineage>
</organism>
<accession>A0ABM1H906</accession>
<keyword evidence="6 10" id="KW-1133">Transmembrane helix</keyword>
<evidence type="ECO:0000256" key="2">
    <source>
        <dbReference type="ARBA" id="ARBA00007049"/>
    </source>
</evidence>
<evidence type="ECO:0000256" key="3">
    <source>
        <dbReference type="ARBA" id="ARBA00022496"/>
    </source>
</evidence>
<dbReference type="RefSeq" id="XP_015082151.1">
    <property type="nucleotide sequence ID" value="XM_015226665.2"/>
</dbReference>
<keyword evidence="5 10" id="KW-0812">Transmembrane</keyword>
<protein>
    <submittedName>
        <fullName evidence="12">Uncharacterized protein LOC107025886</fullName>
    </submittedName>
</protein>
<proteinExistence type="inferred from homology"/>
<evidence type="ECO:0000256" key="1">
    <source>
        <dbReference type="ARBA" id="ARBA00004128"/>
    </source>
</evidence>
<evidence type="ECO:0000256" key="6">
    <source>
        <dbReference type="ARBA" id="ARBA00022989"/>
    </source>
</evidence>
<keyword evidence="3" id="KW-0410">Iron transport</keyword>
<dbReference type="Pfam" id="PF01988">
    <property type="entry name" value="VIT1"/>
    <property type="match status" value="1"/>
</dbReference>
<keyword evidence="3" id="KW-0813">Transport</keyword>
<comment type="catalytic activity">
    <reaction evidence="8">
        <text>Fe(2+)(in) = Fe(2+)(out)</text>
        <dbReference type="Rhea" id="RHEA:28486"/>
        <dbReference type="ChEBI" id="CHEBI:29033"/>
    </reaction>
    <physiologicalReaction direction="left-to-right" evidence="8">
        <dbReference type="Rhea" id="RHEA:28487"/>
    </physiologicalReaction>
</comment>
<dbReference type="InterPro" id="IPR008217">
    <property type="entry name" value="Ccc1_fam"/>
</dbReference>
<keyword evidence="4" id="KW-0926">Vacuole</keyword>
<keyword evidence="3" id="KW-0408">Iron</keyword>
<comment type="similarity">
    <text evidence="2">Belongs to the CCC1 family.</text>
</comment>
<feature type="region of interest" description="Disordered" evidence="9">
    <location>
        <begin position="1"/>
        <end position="25"/>
    </location>
</feature>
<keyword evidence="7 10" id="KW-0472">Membrane</keyword>
<gene>
    <name evidence="12" type="primary">LOC107025886</name>
</gene>
<reference evidence="11" key="1">
    <citation type="journal article" date="2014" name="Nat. Genet.">
        <title>The genome of the stress-tolerant wild tomato species Solanum pennellii.</title>
        <authorList>
            <person name="Bolger A."/>
            <person name="Scossa F."/>
            <person name="Bolger M.E."/>
            <person name="Lanz C."/>
            <person name="Maumus F."/>
            <person name="Tohge T."/>
            <person name="Quesneville H."/>
            <person name="Alseekh S."/>
            <person name="Sorensen I."/>
            <person name="Lichtenstein G."/>
            <person name="Fich E.A."/>
            <person name="Conte M."/>
            <person name="Keller H."/>
            <person name="Schneeberger K."/>
            <person name="Schwacke R."/>
            <person name="Ofner I."/>
            <person name="Vrebalov J."/>
            <person name="Xu Y."/>
            <person name="Osorio S."/>
            <person name="Aflitos S.A."/>
            <person name="Schijlen E."/>
            <person name="Jimenez-Gomez J.M."/>
            <person name="Ryngajllo M."/>
            <person name="Kimura S."/>
            <person name="Kumar R."/>
            <person name="Koenig D."/>
            <person name="Headland L.R."/>
            <person name="Maloof J.N."/>
            <person name="Sinha N."/>
            <person name="van Ham R.C."/>
            <person name="Lankhorst R.K."/>
            <person name="Mao L."/>
            <person name="Vogel A."/>
            <person name="Arsova B."/>
            <person name="Panstruga R."/>
            <person name="Fei Z."/>
            <person name="Rose J.K."/>
            <person name="Zamir D."/>
            <person name="Carrari F."/>
            <person name="Giovannoni J.J."/>
            <person name="Weigel D."/>
            <person name="Usadel B."/>
            <person name="Fernie A.R."/>
        </authorList>
    </citation>
    <scope>NUCLEOTIDE SEQUENCE [LARGE SCALE GENOMIC DNA]</scope>
    <source>
        <strain evidence="11">cv. LA0716</strain>
    </source>
</reference>
<comment type="subcellular location">
    <subcellularLocation>
        <location evidence="1">Vacuole membrane</location>
        <topology evidence="1">Multi-pass membrane protein</topology>
    </subcellularLocation>
</comment>
<evidence type="ECO:0000256" key="4">
    <source>
        <dbReference type="ARBA" id="ARBA00022554"/>
    </source>
</evidence>
<evidence type="ECO:0000256" key="5">
    <source>
        <dbReference type="ARBA" id="ARBA00022692"/>
    </source>
</evidence>
<dbReference type="Proteomes" id="UP000694930">
    <property type="component" value="Chromosome 1"/>
</dbReference>
<evidence type="ECO:0000313" key="11">
    <source>
        <dbReference type="Proteomes" id="UP000694930"/>
    </source>
</evidence>
<dbReference type="GeneID" id="107025886"/>
<keyword evidence="3" id="KW-0406">Ion transport</keyword>
<evidence type="ECO:0000256" key="9">
    <source>
        <dbReference type="SAM" id="MobiDB-lite"/>
    </source>
</evidence>
<name>A0ABM1H906_SOLPN</name>
<feature type="transmembrane region" description="Helical" evidence="10">
    <location>
        <begin position="104"/>
        <end position="128"/>
    </location>
</feature>
<evidence type="ECO:0000256" key="10">
    <source>
        <dbReference type="SAM" id="Phobius"/>
    </source>
</evidence>
<keyword evidence="11" id="KW-1185">Reference proteome</keyword>
<dbReference type="PANTHER" id="PTHR31851">
    <property type="entry name" value="FE(2+)/MN(2+) TRANSPORTER PCL1"/>
    <property type="match status" value="1"/>
</dbReference>
<evidence type="ECO:0000313" key="12">
    <source>
        <dbReference type="RefSeq" id="XP_015082151.1"/>
    </source>
</evidence>
<reference evidence="12" key="2">
    <citation type="submission" date="2025-08" db="UniProtKB">
        <authorList>
            <consortium name="RefSeq"/>
        </authorList>
    </citation>
    <scope>IDENTIFICATION</scope>
</reference>
<evidence type="ECO:0000256" key="7">
    <source>
        <dbReference type="ARBA" id="ARBA00023136"/>
    </source>
</evidence>